<dbReference type="SUPFAM" id="SSF52200">
    <property type="entry name" value="Toll/Interleukin receptor TIR domain"/>
    <property type="match status" value="1"/>
</dbReference>
<dbReference type="AlphaFoldDB" id="A0A8C6T7X1"/>
<dbReference type="PROSITE" id="PS50835">
    <property type="entry name" value="IG_LIKE"/>
    <property type="match status" value="1"/>
</dbReference>
<reference evidence="9" key="2">
    <citation type="submission" date="2025-09" db="UniProtKB">
        <authorList>
            <consortium name="Ensembl"/>
        </authorList>
    </citation>
    <scope>IDENTIFICATION</scope>
</reference>
<reference evidence="9" key="1">
    <citation type="submission" date="2025-08" db="UniProtKB">
        <authorList>
            <consortium name="Ensembl"/>
        </authorList>
    </citation>
    <scope>IDENTIFICATION</scope>
</reference>
<dbReference type="GO" id="GO:0016787">
    <property type="term" value="F:hydrolase activity"/>
    <property type="evidence" value="ECO:0007669"/>
    <property type="project" value="UniProtKB-KW"/>
</dbReference>
<dbReference type="InterPro" id="IPR035897">
    <property type="entry name" value="Toll_tir_struct_dom_sf"/>
</dbReference>
<keyword evidence="10" id="KW-1185">Reference proteome</keyword>
<keyword evidence="4" id="KW-1015">Disulfide bond</keyword>
<evidence type="ECO:0000313" key="10">
    <source>
        <dbReference type="Proteomes" id="UP000694523"/>
    </source>
</evidence>
<dbReference type="InterPro" id="IPR036179">
    <property type="entry name" value="Ig-like_dom_sf"/>
</dbReference>
<dbReference type="InterPro" id="IPR000157">
    <property type="entry name" value="TIR_dom"/>
</dbReference>
<dbReference type="Proteomes" id="UP000694523">
    <property type="component" value="Unplaced"/>
</dbReference>
<evidence type="ECO:0000256" key="6">
    <source>
        <dbReference type="ARBA" id="ARBA00023319"/>
    </source>
</evidence>
<evidence type="ECO:0000256" key="5">
    <source>
        <dbReference type="ARBA" id="ARBA00023180"/>
    </source>
</evidence>
<dbReference type="SUPFAM" id="SSF48726">
    <property type="entry name" value="Immunoglobulin"/>
    <property type="match status" value="1"/>
</dbReference>
<comment type="similarity">
    <text evidence="1">Belongs to the interleukin-1 receptor family.</text>
</comment>
<evidence type="ECO:0000256" key="1">
    <source>
        <dbReference type="ARBA" id="ARBA00009752"/>
    </source>
</evidence>
<dbReference type="GO" id="GO:0042008">
    <property type="term" value="F:interleukin-18 receptor activity"/>
    <property type="evidence" value="ECO:0007669"/>
    <property type="project" value="TreeGrafter"/>
</dbReference>
<evidence type="ECO:0000256" key="2">
    <source>
        <dbReference type="ARBA" id="ARBA00022801"/>
    </source>
</evidence>
<name>A0A8C6T7X1_9GOBI</name>
<dbReference type="PROSITE" id="PS50104">
    <property type="entry name" value="TIR"/>
    <property type="match status" value="1"/>
</dbReference>
<proteinExistence type="inferred from homology"/>
<dbReference type="InterPro" id="IPR007110">
    <property type="entry name" value="Ig-like_dom"/>
</dbReference>
<dbReference type="Gene3D" id="3.40.50.10140">
    <property type="entry name" value="Toll/interleukin-1 receptor homology (TIR) domain"/>
    <property type="match status" value="1"/>
</dbReference>
<evidence type="ECO:0000259" key="8">
    <source>
        <dbReference type="PROSITE" id="PS50835"/>
    </source>
</evidence>
<dbReference type="InterPro" id="IPR003599">
    <property type="entry name" value="Ig_sub"/>
</dbReference>
<evidence type="ECO:0000313" key="9">
    <source>
        <dbReference type="Ensembl" id="ENSNMLP00000017105.1"/>
    </source>
</evidence>
<dbReference type="Pfam" id="PF13927">
    <property type="entry name" value="Ig_3"/>
    <property type="match status" value="1"/>
</dbReference>
<dbReference type="SMART" id="SM00409">
    <property type="entry name" value="IG"/>
    <property type="match status" value="3"/>
</dbReference>
<dbReference type="Ensembl" id="ENSNMLT00000019236.1">
    <property type="protein sequence ID" value="ENSNMLP00000017105.1"/>
    <property type="gene ID" value="ENSNMLG00000011316.1"/>
</dbReference>
<accession>A0A8C6T7X1</accession>
<keyword evidence="3" id="KW-0520">NAD</keyword>
<dbReference type="InterPro" id="IPR015621">
    <property type="entry name" value="IL-1_rcpt_fam"/>
</dbReference>
<dbReference type="PANTHER" id="PTHR11890">
    <property type="entry name" value="INTERLEUKIN-1 RECEPTOR FAMILY MEMBER"/>
    <property type="match status" value="1"/>
</dbReference>
<evidence type="ECO:0000259" key="7">
    <source>
        <dbReference type="PROSITE" id="PS50104"/>
    </source>
</evidence>
<keyword evidence="6" id="KW-0393">Immunoglobulin domain</keyword>
<protein>
    <recommendedName>
        <fullName evidence="11">Interleukin-18 receptor accessory protein</fullName>
    </recommendedName>
</protein>
<dbReference type="Gene3D" id="2.60.40.10">
    <property type="entry name" value="Immunoglobulins"/>
    <property type="match status" value="2"/>
</dbReference>
<evidence type="ECO:0008006" key="11">
    <source>
        <dbReference type="Google" id="ProtNLM"/>
    </source>
</evidence>
<dbReference type="PANTHER" id="PTHR11890:SF23">
    <property type="entry name" value="INTERLEUKIN-18 RECEPTOR ACCESSORY PROTEIN"/>
    <property type="match status" value="1"/>
</dbReference>
<keyword evidence="2" id="KW-0378">Hydrolase</keyword>
<dbReference type="SMART" id="SM00255">
    <property type="entry name" value="TIR"/>
    <property type="match status" value="1"/>
</dbReference>
<keyword evidence="5" id="KW-0325">Glycoprotein</keyword>
<sequence length="515" mass="58446">MVVCRSPLRYRAVSGEMFMMPCKKWFRVGSHNHSVAEKDFAPFKAETAHSGNYTCFISTSPEVRRDFLLQIVNKTMECSSPDEDRTTLKIGAGGNITCPGHNCSSGTPTVWYKGNKSVNEMKKRGISVREGRLHLRTVYRYDSTVFFCDRVLSERGVNWTMRRSVTVKALSSLDKERPRILSPRNNMEQEVVLGTDHTLRCETHFPQADPPGDVRWVRKSSGHLVNLTMEKLEEKELEWDVRAIGKATLRKVTAQDLNGEYTCIAQNTSGNKSATIFLKKKNIVQWSSLVEYALGPLLLVTGLTIVLRVKWLEIQLILKSRWTFGKTDVGHKDFDVLLSYVWRTSSMELNSPPLRHNSAFPFKLDPLEVEIPSKRPELLLPHVLEDQWGYRLCLMERDYLPGGAYTEDVANAIQRSQMLICLLSPDYLSDNNAVFVLESAVQALLQNSGIKLLLIWTNTAPVPLVHLDPPLPVVVQKALKVLPALKWTSAANTQFWRDLRKAMPHQRLSSLPKSL</sequence>
<evidence type="ECO:0000256" key="4">
    <source>
        <dbReference type="ARBA" id="ARBA00023157"/>
    </source>
</evidence>
<dbReference type="InterPro" id="IPR013783">
    <property type="entry name" value="Ig-like_fold"/>
</dbReference>
<feature type="domain" description="Ig-like" evidence="8">
    <location>
        <begin position="178"/>
        <end position="275"/>
    </location>
</feature>
<feature type="domain" description="TIR" evidence="7">
    <location>
        <begin position="364"/>
        <end position="503"/>
    </location>
</feature>
<dbReference type="Pfam" id="PF01582">
    <property type="entry name" value="TIR"/>
    <property type="match status" value="1"/>
</dbReference>
<organism evidence="9 10">
    <name type="scientific">Neogobius melanostomus</name>
    <name type="common">round goby</name>
    <dbReference type="NCBI Taxonomy" id="47308"/>
    <lineage>
        <taxon>Eukaryota</taxon>
        <taxon>Metazoa</taxon>
        <taxon>Chordata</taxon>
        <taxon>Craniata</taxon>
        <taxon>Vertebrata</taxon>
        <taxon>Euteleostomi</taxon>
        <taxon>Actinopterygii</taxon>
        <taxon>Neopterygii</taxon>
        <taxon>Teleostei</taxon>
        <taxon>Neoteleostei</taxon>
        <taxon>Acanthomorphata</taxon>
        <taxon>Gobiaria</taxon>
        <taxon>Gobiiformes</taxon>
        <taxon>Gobioidei</taxon>
        <taxon>Gobiidae</taxon>
        <taxon>Benthophilinae</taxon>
        <taxon>Neogobiini</taxon>
        <taxon>Neogobius</taxon>
    </lineage>
</organism>
<evidence type="ECO:0000256" key="3">
    <source>
        <dbReference type="ARBA" id="ARBA00023027"/>
    </source>
</evidence>